<dbReference type="EMBL" id="WIGM01000823">
    <property type="protein sequence ID" value="KAF6811299.1"/>
    <property type="molecule type" value="Genomic_DNA"/>
</dbReference>
<dbReference type="AlphaFoldDB" id="A0A8H6JDU8"/>
<organism evidence="1 2">
    <name type="scientific">Colletotrichum musicola</name>
    <dbReference type="NCBI Taxonomy" id="2175873"/>
    <lineage>
        <taxon>Eukaryota</taxon>
        <taxon>Fungi</taxon>
        <taxon>Dikarya</taxon>
        <taxon>Ascomycota</taxon>
        <taxon>Pezizomycotina</taxon>
        <taxon>Sordariomycetes</taxon>
        <taxon>Hypocreomycetidae</taxon>
        <taxon>Glomerellales</taxon>
        <taxon>Glomerellaceae</taxon>
        <taxon>Colletotrichum</taxon>
        <taxon>Colletotrichum orchidearum species complex</taxon>
    </lineage>
</organism>
<reference evidence="1" key="1">
    <citation type="journal article" date="2020" name="Phytopathology">
        <title>Genome Sequence Resources of Colletotrichum truncatum, C. plurivorum, C. musicola, and C. sojae: Four Species Pathogenic to Soybean (Glycine max).</title>
        <authorList>
            <person name="Rogerio F."/>
            <person name="Boufleur T.R."/>
            <person name="Ciampi-Guillardi M."/>
            <person name="Sukno S.A."/>
            <person name="Thon M.R."/>
            <person name="Massola Junior N.S."/>
            <person name="Baroncelli R."/>
        </authorList>
    </citation>
    <scope>NUCLEOTIDE SEQUENCE</scope>
    <source>
        <strain evidence="1">LFN0074</strain>
    </source>
</reference>
<dbReference type="OrthoDB" id="194358at2759"/>
<evidence type="ECO:0000313" key="2">
    <source>
        <dbReference type="Proteomes" id="UP000639643"/>
    </source>
</evidence>
<protein>
    <submittedName>
        <fullName evidence="1">Ankyrin and het domain protein</fullName>
    </submittedName>
</protein>
<keyword evidence="2" id="KW-1185">Reference proteome</keyword>
<accession>A0A8H6JDU8</accession>
<name>A0A8H6JDU8_9PEZI</name>
<sequence>MSTMRDYEYVPLSDPANWIRLLKLLPIGDDDGRALRAELITCRCDEAPSYIPVSYTWGQQDVSSTLFLRDWGHDNCNCPAAP</sequence>
<gene>
    <name evidence="1" type="ORF">CMUS01_13300</name>
</gene>
<evidence type="ECO:0000313" key="1">
    <source>
        <dbReference type="EMBL" id="KAF6811299.1"/>
    </source>
</evidence>
<dbReference type="Proteomes" id="UP000639643">
    <property type="component" value="Unassembled WGS sequence"/>
</dbReference>
<comment type="caution">
    <text evidence="1">The sequence shown here is derived from an EMBL/GenBank/DDBJ whole genome shotgun (WGS) entry which is preliminary data.</text>
</comment>
<proteinExistence type="predicted"/>